<keyword evidence="3" id="KW-1185">Reference proteome</keyword>
<proteinExistence type="predicted"/>
<dbReference type="CDD" id="cd20750">
    <property type="entry name" value="cyt_c_I"/>
    <property type="match status" value="1"/>
</dbReference>
<keyword evidence="2" id="KW-0614">Plasmid</keyword>
<dbReference type="Gene3D" id="3.50.70.20">
    <property type="entry name" value="Cytochrome P460"/>
    <property type="match status" value="1"/>
</dbReference>
<dbReference type="EMBL" id="CP041239">
    <property type="protein sequence ID" value="QLL64241.1"/>
    <property type="molecule type" value="Genomic_DNA"/>
</dbReference>
<name>A0A859QZG9_9HYPH</name>
<reference evidence="2 3" key="1">
    <citation type="submission" date="2019-06" db="EMBL/GenBank/DDBJ databases">
        <title>Complete genome sequence of Ensifer mexicanus ITTG R7 isolated from nodules of Acacia angustissima (Mill.) Kuntze.</title>
        <authorList>
            <person name="Rincon-Rosales R."/>
            <person name="Rogel M.A."/>
            <person name="Guerrero G."/>
            <person name="Rincon-Molina C.I."/>
            <person name="Lopez-Lopez A."/>
            <person name="Martinez-Romero E."/>
        </authorList>
    </citation>
    <scope>NUCLEOTIDE SEQUENCE [LARGE SCALE GENOMIC DNA]</scope>
    <source>
        <strain evidence="2 3">ITTG R7</strain>
        <plasmid evidence="3">pemeittgr7a</plasmid>
    </source>
</reference>
<geneLocation type="plasmid" evidence="3">
    <name>pemeittgr7a</name>
</geneLocation>
<protein>
    <submittedName>
        <fullName evidence="2">Cytochrome C</fullName>
    </submittedName>
</protein>
<dbReference type="Proteomes" id="UP000510721">
    <property type="component" value="Plasmid pEmeITTGR7a"/>
</dbReference>
<sequence>MRIVGALGVALAGLSVIGAATAYGQMEKRSQYEGTTAAVVDGKGNLQVPSDYRTAYQMLGSWAVAKEDGPGSKDLHVVYASPGTIAAYRKDGHFPDGAVLVKEVYHATTQDMTTGTVSSAGTLAGWFVMVKDSVGRFPENKLWGDGWGWAWFDATDPQKTTSTDYKTDCQSCHVPARESDWIYTHGYPPLNR</sequence>
<dbReference type="KEGG" id="emx:FKV68_21880"/>
<dbReference type="AlphaFoldDB" id="A0A859QZG9"/>
<evidence type="ECO:0000313" key="2">
    <source>
        <dbReference type="EMBL" id="QLL64241.1"/>
    </source>
</evidence>
<dbReference type="Pfam" id="PF16694">
    <property type="entry name" value="Cytochrome_P460"/>
    <property type="match status" value="1"/>
</dbReference>
<evidence type="ECO:0000259" key="1">
    <source>
        <dbReference type="Pfam" id="PF16694"/>
    </source>
</evidence>
<dbReference type="InterPro" id="IPR032033">
    <property type="entry name" value="Cytochrome_P460"/>
</dbReference>
<gene>
    <name evidence="2" type="ORF">FKV68_21880</name>
</gene>
<organism evidence="2 3">
    <name type="scientific">Sinorhizobium mexicanum</name>
    <dbReference type="NCBI Taxonomy" id="375549"/>
    <lineage>
        <taxon>Bacteria</taxon>
        <taxon>Pseudomonadati</taxon>
        <taxon>Pseudomonadota</taxon>
        <taxon>Alphaproteobacteria</taxon>
        <taxon>Hyphomicrobiales</taxon>
        <taxon>Rhizobiaceae</taxon>
        <taxon>Sinorhizobium/Ensifer group</taxon>
        <taxon>Sinorhizobium</taxon>
    </lineage>
</organism>
<feature type="domain" description="Cytochrome P460" evidence="1">
    <location>
        <begin position="49"/>
        <end position="184"/>
    </location>
</feature>
<accession>A0A859QZG9</accession>
<evidence type="ECO:0000313" key="3">
    <source>
        <dbReference type="Proteomes" id="UP000510721"/>
    </source>
</evidence>
<dbReference type="InterPro" id="IPR038142">
    <property type="entry name" value="Cytochrome_P460_sp"/>
</dbReference>